<keyword evidence="2" id="KW-0547">Nucleotide-binding</keyword>
<accession>A0ABV7Y7R4</accession>
<dbReference type="InterPro" id="IPR003439">
    <property type="entry name" value="ABC_transporter-like_ATP-bd"/>
</dbReference>
<evidence type="ECO:0000256" key="1">
    <source>
        <dbReference type="ARBA" id="ARBA00022448"/>
    </source>
</evidence>
<protein>
    <submittedName>
        <fullName evidence="5">ABC transporter ATP-binding protein</fullName>
    </submittedName>
</protein>
<proteinExistence type="predicted"/>
<dbReference type="PANTHER" id="PTHR42939">
    <property type="entry name" value="ABC TRANSPORTER ATP-BINDING PROTEIN ALBC-RELATED"/>
    <property type="match status" value="1"/>
</dbReference>
<dbReference type="GO" id="GO:0005524">
    <property type="term" value="F:ATP binding"/>
    <property type="evidence" value="ECO:0007669"/>
    <property type="project" value="UniProtKB-KW"/>
</dbReference>
<dbReference type="Proteomes" id="UP001595699">
    <property type="component" value="Unassembled WGS sequence"/>
</dbReference>
<evidence type="ECO:0000256" key="2">
    <source>
        <dbReference type="ARBA" id="ARBA00022741"/>
    </source>
</evidence>
<name>A0ABV7Y7R4_9ACTN</name>
<dbReference type="CDD" id="cd03230">
    <property type="entry name" value="ABC_DR_subfamily_A"/>
    <property type="match status" value="1"/>
</dbReference>
<evidence type="ECO:0000313" key="6">
    <source>
        <dbReference type="Proteomes" id="UP001595699"/>
    </source>
</evidence>
<keyword evidence="6" id="KW-1185">Reference proteome</keyword>
<reference evidence="6" key="1">
    <citation type="journal article" date="2019" name="Int. J. Syst. Evol. Microbiol.">
        <title>The Global Catalogue of Microorganisms (GCM) 10K type strain sequencing project: providing services to taxonomists for standard genome sequencing and annotation.</title>
        <authorList>
            <consortium name="The Broad Institute Genomics Platform"/>
            <consortium name="The Broad Institute Genome Sequencing Center for Infectious Disease"/>
            <person name="Wu L."/>
            <person name="Ma J."/>
        </authorList>
    </citation>
    <scope>NUCLEOTIDE SEQUENCE [LARGE SCALE GENOMIC DNA]</scope>
    <source>
        <strain evidence="6">CGMCC 4.7241</strain>
    </source>
</reference>
<evidence type="ECO:0000259" key="4">
    <source>
        <dbReference type="PROSITE" id="PS50893"/>
    </source>
</evidence>
<dbReference type="EMBL" id="JBHRZH010000003">
    <property type="protein sequence ID" value="MFC3759720.1"/>
    <property type="molecule type" value="Genomic_DNA"/>
</dbReference>
<feature type="domain" description="ABC transporter" evidence="4">
    <location>
        <begin position="6"/>
        <end position="232"/>
    </location>
</feature>
<dbReference type="SUPFAM" id="SSF52540">
    <property type="entry name" value="P-loop containing nucleoside triphosphate hydrolases"/>
    <property type="match status" value="1"/>
</dbReference>
<dbReference type="InterPro" id="IPR003593">
    <property type="entry name" value="AAA+_ATPase"/>
</dbReference>
<evidence type="ECO:0000256" key="3">
    <source>
        <dbReference type="ARBA" id="ARBA00022840"/>
    </source>
</evidence>
<dbReference type="PANTHER" id="PTHR42939:SF1">
    <property type="entry name" value="ABC TRANSPORTER ATP-BINDING PROTEIN ALBC-RELATED"/>
    <property type="match status" value="1"/>
</dbReference>
<keyword evidence="3 5" id="KW-0067">ATP-binding</keyword>
<dbReference type="InterPro" id="IPR027417">
    <property type="entry name" value="P-loop_NTPase"/>
</dbReference>
<dbReference type="SMART" id="SM00382">
    <property type="entry name" value="AAA"/>
    <property type="match status" value="1"/>
</dbReference>
<dbReference type="Pfam" id="PF00005">
    <property type="entry name" value="ABC_tran"/>
    <property type="match status" value="1"/>
</dbReference>
<sequence>MSGNVLETSGLGKRYGSKWALRDCDLAVPAGRVIALVGPNGAGKTTLLRLTTGLLRPTEGTVTVFGSPARTDSPESLAQIGFVAQDHPLYRRFRVRDLLRMGRALNLHWDQDLAEQRLASLDIPLGQRTGSLSGGQNAQVALTIALAKRPKLLVLDEPVADLDPLARRTFLQTLMAAVADDDLTVLLSSHILAELERVCDYLIVLTGGHIQIAGEIDDLLSAHRQLTGPADGPMEGAPGVIHVRRGDRHADAIVRTDGGPVMAGWESRPIGLEELVLAYLHRATPTSNTHSRQETLT</sequence>
<dbReference type="PROSITE" id="PS50893">
    <property type="entry name" value="ABC_TRANSPORTER_2"/>
    <property type="match status" value="1"/>
</dbReference>
<keyword evidence="1" id="KW-0813">Transport</keyword>
<organism evidence="5 6">
    <name type="scientific">Tenggerimyces flavus</name>
    <dbReference type="NCBI Taxonomy" id="1708749"/>
    <lineage>
        <taxon>Bacteria</taxon>
        <taxon>Bacillati</taxon>
        <taxon>Actinomycetota</taxon>
        <taxon>Actinomycetes</taxon>
        <taxon>Propionibacteriales</taxon>
        <taxon>Nocardioidaceae</taxon>
        <taxon>Tenggerimyces</taxon>
    </lineage>
</organism>
<dbReference type="Gene3D" id="3.40.50.300">
    <property type="entry name" value="P-loop containing nucleotide triphosphate hydrolases"/>
    <property type="match status" value="1"/>
</dbReference>
<comment type="caution">
    <text evidence="5">The sequence shown here is derived from an EMBL/GenBank/DDBJ whole genome shotgun (WGS) entry which is preliminary data.</text>
</comment>
<gene>
    <name evidence="5" type="ORF">ACFOUW_02640</name>
</gene>
<dbReference type="InterPro" id="IPR051782">
    <property type="entry name" value="ABC_Transporter_VariousFunc"/>
</dbReference>
<evidence type="ECO:0000313" key="5">
    <source>
        <dbReference type="EMBL" id="MFC3759720.1"/>
    </source>
</evidence>
<dbReference type="RefSeq" id="WP_239554155.1">
    <property type="nucleotide sequence ID" value="NZ_JAFBCM010000001.1"/>
</dbReference>